<protein>
    <submittedName>
        <fullName evidence="1">Mobile element protein</fullName>
    </submittedName>
</protein>
<evidence type="ECO:0000313" key="1">
    <source>
        <dbReference type="EMBL" id="PCS23144.1"/>
    </source>
</evidence>
<dbReference type="EMBL" id="NBYY01000011">
    <property type="protein sequence ID" value="PCS23144.1"/>
    <property type="molecule type" value="Genomic_DNA"/>
</dbReference>
<name>A0A2A5T4R3_9GAMM</name>
<comment type="caution">
    <text evidence="1">The sequence shown here is derived from an EMBL/GenBank/DDBJ whole genome shotgun (WGS) entry which is preliminary data.</text>
</comment>
<evidence type="ECO:0000313" key="2">
    <source>
        <dbReference type="Proteomes" id="UP000219020"/>
    </source>
</evidence>
<accession>A0A2A5T4R3</accession>
<gene>
    <name evidence="1" type="ORF">BTN49_1140</name>
</gene>
<proteinExistence type="predicted"/>
<dbReference type="Proteomes" id="UP000219020">
    <property type="component" value="Unassembled WGS sequence"/>
</dbReference>
<sequence>MWIRELIQSTLLLFCSDLINRKTKPAGIVFVNSTKLQVCHTLCIPRYGVFKVVSK</sequence>
<organism evidence="1 2">
    <name type="scientific">Candidatus Enterovibrio escicola</name>
    <dbReference type="NCBI Taxonomy" id="1927127"/>
    <lineage>
        <taxon>Bacteria</taxon>
        <taxon>Pseudomonadati</taxon>
        <taxon>Pseudomonadota</taxon>
        <taxon>Gammaproteobacteria</taxon>
        <taxon>Vibrionales</taxon>
        <taxon>Vibrionaceae</taxon>
        <taxon>Enterovibrio</taxon>
    </lineage>
</organism>
<keyword evidence="2" id="KW-1185">Reference proteome</keyword>
<dbReference type="AlphaFoldDB" id="A0A2A5T4R3"/>
<reference evidence="2" key="1">
    <citation type="submission" date="2017-04" db="EMBL/GenBank/DDBJ databases">
        <title>Genome evolution of the luminous symbionts of deep sea anglerfish.</title>
        <authorList>
            <person name="Hendry T.A."/>
        </authorList>
    </citation>
    <scope>NUCLEOTIDE SEQUENCE [LARGE SCALE GENOMIC DNA]</scope>
</reference>